<comment type="caution">
    <text evidence="2">The sequence shown here is derived from an EMBL/GenBank/DDBJ whole genome shotgun (WGS) entry which is preliminary data.</text>
</comment>
<reference evidence="2 3" key="1">
    <citation type="journal article" date="2012" name="Eukaryot. Cell">
        <title>Draft genome sequence of CBS 2479, the standard type strain of Trichosporon asahii.</title>
        <authorList>
            <person name="Yang R.Y."/>
            <person name="Li H.T."/>
            <person name="Zhu H."/>
            <person name="Zhou G.P."/>
            <person name="Wang M."/>
            <person name="Wang L."/>
        </authorList>
    </citation>
    <scope>NUCLEOTIDE SEQUENCE [LARGE SCALE GENOMIC DNA]</scope>
    <source>
        <strain evidence="3">ATCC 90039 / CBS 2479 / JCM 2466 / KCTC 7840 / NCYC 2677 / UAMH 7654</strain>
    </source>
</reference>
<dbReference type="AlphaFoldDB" id="J5SQG6"/>
<protein>
    <recommendedName>
        <fullName evidence="4">BTB domain-containing protein</fullName>
    </recommendedName>
</protein>
<evidence type="ECO:0000256" key="1">
    <source>
        <dbReference type="SAM" id="MobiDB-lite"/>
    </source>
</evidence>
<accession>J5SQG6</accession>
<dbReference type="Proteomes" id="UP000002748">
    <property type="component" value="Unassembled WGS sequence"/>
</dbReference>
<feature type="region of interest" description="Disordered" evidence="1">
    <location>
        <begin position="265"/>
        <end position="287"/>
    </location>
</feature>
<organism evidence="2 3">
    <name type="scientific">Trichosporon asahii var. asahii (strain ATCC 90039 / CBS 2479 / JCM 2466 / KCTC 7840 / NBRC 103889/ NCYC 2677 / UAMH 7654)</name>
    <name type="common">Yeast</name>
    <dbReference type="NCBI Taxonomy" id="1186058"/>
    <lineage>
        <taxon>Eukaryota</taxon>
        <taxon>Fungi</taxon>
        <taxon>Dikarya</taxon>
        <taxon>Basidiomycota</taxon>
        <taxon>Agaricomycotina</taxon>
        <taxon>Tremellomycetes</taxon>
        <taxon>Trichosporonales</taxon>
        <taxon>Trichosporonaceae</taxon>
        <taxon>Trichosporon</taxon>
    </lineage>
</organism>
<dbReference type="HOGENOM" id="CLU_970398_0_0_1"/>
<feature type="region of interest" description="Disordered" evidence="1">
    <location>
        <begin position="1"/>
        <end position="33"/>
    </location>
</feature>
<dbReference type="VEuPathDB" id="FungiDB:A1Q1_04204"/>
<name>J5SQG6_TRIAS</name>
<sequence length="287" mass="31836">MPKAANNSKTQPKCSKSEAKTEPKKAGKKASRPAVRTGSFTLVSSQGQHFRVPSKVLYKASTFFKQQYGACSWRHEFHTMTNPVVESSEMVRLLCQILMGKFDLPKDTSAYNEYWVGRMANLHRMLSQFTVYPRLAGLKCELNAKAAKELQVLVAAYAVAYSCGDAAWVMILLAMADGRTLQASDLPDWFRKMLAPQEIWPLIRAYTPGFTHAQRIAMLLECQREAPKPEADVDVEVESPVAAPVSVPSRRASFGSAEHRAVVAAAATTERPLRRSRAHTMDSQGSK</sequence>
<feature type="compositionally biased region" description="Polar residues" evidence="1">
    <location>
        <begin position="1"/>
        <end position="14"/>
    </location>
</feature>
<dbReference type="RefSeq" id="XP_014178056.1">
    <property type="nucleotide sequence ID" value="XM_014322581.1"/>
</dbReference>
<feature type="compositionally biased region" description="Basic and acidic residues" evidence="1">
    <location>
        <begin position="15"/>
        <end position="25"/>
    </location>
</feature>
<dbReference type="EMBL" id="ALBS01000266">
    <property type="protein sequence ID" value="EJT46961.1"/>
    <property type="molecule type" value="Genomic_DNA"/>
</dbReference>
<proteinExistence type="predicted"/>
<evidence type="ECO:0000313" key="3">
    <source>
        <dbReference type="Proteomes" id="UP000002748"/>
    </source>
</evidence>
<evidence type="ECO:0008006" key="4">
    <source>
        <dbReference type="Google" id="ProtNLM"/>
    </source>
</evidence>
<dbReference type="KEGG" id="tasa:A1Q1_04204"/>
<dbReference type="GeneID" id="25987717"/>
<gene>
    <name evidence="2" type="ORF">A1Q1_04204</name>
</gene>
<evidence type="ECO:0000313" key="2">
    <source>
        <dbReference type="EMBL" id="EJT46961.1"/>
    </source>
</evidence>